<sequence>MYLLNELFFTFIKILKIITIELDLLLFINKLILE</sequence>
<accession>H2EC20</accession>
<organism evidence="1">
    <name type="scientific">Megavirus courdo7</name>
    <dbReference type="NCBI Taxonomy" id="1128135"/>
    <lineage>
        <taxon>Viruses</taxon>
        <taxon>Varidnaviria</taxon>
        <taxon>Bamfordvirae</taxon>
        <taxon>Nucleocytoviricota</taxon>
        <taxon>Megaviricetes</taxon>
        <taxon>Imitervirales</taxon>
        <taxon>Mimiviridae</taxon>
        <taxon>Megamimivirinae</taxon>
        <taxon>Megavirus</taxon>
    </lineage>
</organism>
<dbReference type="EMBL" id="JN885992">
    <property type="protein sequence ID" value="AEX61958.1"/>
    <property type="molecule type" value="Genomic_DNA"/>
</dbReference>
<protein>
    <submittedName>
        <fullName evidence="1">Uncharacterized protein</fullName>
    </submittedName>
</protein>
<name>H2EC20_9VIRU</name>
<proteinExistence type="predicted"/>
<evidence type="ECO:0000313" key="1">
    <source>
        <dbReference type="EMBL" id="AEX61958.1"/>
    </source>
</evidence>
<reference evidence="1" key="1">
    <citation type="submission" date="2011-10" db="EMBL/GenBank/DDBJ databases">
        <title>Provirophages and transpovirons: unique mobilome of giant viruses.</title>
        <authorList>
            <person name="Desnues C."/>
            <person name="LaScola B."/>
            <person name="Yutin N."/>
            <person name="Fournous G."/>
            <person name="Koonin E."/>
            <person name="Raoult D."/>
        </authorList>
    </citation>
    <scope>NUCLEOTIDE SEQUENCE</scope>
    <source>
        <strain evidence="1">Mv13-c7</strain>
    </source>
</reference>
<gene>
    <name evidence="1" type="ORF">c7_L1096</name>
</gene>